<dbReference type="EMBL" id="JACRTD010000002">
    <property type="protein sequence ID" value="MBC8584721.1"/>
    <property type="molecule type" value="Genomic_DNA"/>
</dbReference>
<evidence type="ECO:0000313" key="1">
    <source>
        <dbReference type="EMBL" id="MBC8584721.1"/>
    </source>
</evidence>
<dbReference type="AlphaFoldDB" id="A0A926EN46"/>
<protein>
    <submittedName>
        <fullName evidence="1">Uncharacterized protein</fullName>
    </submittedName>
</protein>
<comment type="caution">
    <text evidence="1">The sequence shown here is derived from an EMBL/GenBank/DDBJ whole genome shotgun (WGS) entry which is preliminary data.</text>
</comment>
<gene>
    <name evidence="1" type="ORF">H8705_03915</name>
</gene>
<organism evidence="1 2">
    <name type="scientific">Youxingia wuxianensis</name>
    <dbReference type="NCBI Taxonomy" id="2763678"/>
    <lineage>
        <taxon>Bacteria</taxon>
        <taxon>Bacillati</taxon>
        <taxon>Bacillota</taxon>
        <taxon>Clostridia</taxon>
        <taxon>Eubacteriales</taxon>
        <taxon>Oscillospiraceae</taxon>
        <taxon>Youxingia</taxon>
    </lineage>
</organism>
<name>A0A926EN46_9FIRM</name>
<accession>A0A926EN46</accession>
<dbReference type="RefSeq" id="WP_262394542.1">
    <property type="nucleotide sequence ID" value="NZ_JACRTD010000002.1"/>
</dbReference>
<reference evidence="1" key="1">
    <citation type="submission" date="2020-08" db="EMBL/GenBank/DDBJ databases">
        <title>Genome public.</title>
        <authorList>
            <person name="Liu C."/>
            <person name="Sun Q."/>
        </authorList>
    </citation>
    <scope>NUCLEOTIDE SEQUENCE</scope>
    <source>
        <strain evidence="1">NSJ-64</strain>
    </source>
</reference>
<evidence type="ECO:0000313" key="2">
    <source>
        <dbReference type="Proteomes" id="UP000623678"/>
    </source>
</evidence>
<sequence length="164" mass="19195">MGLRNSPAVSSNATRTLVCVDRFEDFEISGRLYNLYVKETIKFFSILDMAEKMESLFNTLSFPQSSVNFRSFQGKKEKPRSLPMDKEMRHCMDNIVFQEEQGEKSTFIVQVQFRQNATWQGTITWTEEKKTQHFRSTLELIKLMNDALSDENEERLVGWETTAQ</sequence>
<proteinExistence type="predicted"/>
<keyword evidence="2" id="KW-1185">Reference proteome</keyword>
<dbReference type="Proteomes" id="UP000623678">
    <property type="component" value="Unassembled WGS sequence"/>
</dbReference>